<proteinExistence type="predicted"/>
<accession>A0ABV6U857</accession>
<keyword evidence="3" id="KW-1185">Reference proteome</keyword>
<sequence>MQANDKDHLRISADVIARSVWAERKAALWAARLMLGIITFSLASANLSRTFGVLGGIIAVCAGCLITWCANGSHLLQLGAELSARFTRFPRSIFRRGARKYSIVQAAEILPGDWVCSQSEYERQCAPTRKANKERRQRHHERIERDRDWERERYVHDMKRWEMDLERGYSTSPPRAPSTVSSHCAPEDWADPFPDFLPVVAIIPSVDGESLQLTRLGCDPYCANPEEIFLRRDRYSTLPLRESSSLEGRLIEDLLLKLSEEGEVSEAQILAQFSERGHEAPIVLHAIRALLVAKLTTRRRNLYNLPLELLAIIRFLNISPSRHLKLSTIGKMWVEANKYRPQRRQAKVMTEGKYVFLGDIYGSNIGDHGSVYNVSTTVDYGLIGRLVTVLDSAVDRFSDTADPQGLQEALEVLRAATKEGEVPIPKLRRAMIVVARVGEGLIVGMAGNALFEQLKHAISSMAG</sequence>
<reference evidence="2 3" key="1">
    <citation type="submission" date="2024-09" db="EMBL/GenBank/DDBJ databases">
        <authorList>
            <person name="Sun Q."/>
            <person name="Mori K."/>
        </authorList>
    </citation>
    <scope>NUCLEOTIDE SEQUENCE [LARGE SCALE GENOMIC DNA]</scope>
    <source>
        <strain evidence="2 3">TBRC 1851</strain>
    </source>
</reference>
<feature type="transmembrane region" description="Helical" evidence="1">
    <location>
        <begin position="26"/>
        <end position="45"/>
    </location>
</feature>
<evidence type="ECO:0000313" key="3">
    <source>
        <dbReference type="Proteomes" id="UP001589870"/>
    </source>
</evidence>
<comment type="caution">
    <text evidence="2">The sequence shown here is derived from an EMBL/GenBank/DDBJ whole genome shotgun (WGS) entry which is preliminary data.</text>
</comment>
<dbReference type="RefSeq" id="WP_394302731.1">
    <property type="nucleotide sequence ID" value="NZ_JBHMQT010000044.1"/>
</dbReference>
<protein>
    <submittedName>
        <fullName evidence="2">Uncharacterized protein</fullName>
    </submittedName>
</protein>
<gene>
    <name evidence="2" type="ORF">ACFHYQ_20315</name>
</gene>
<evidence type="ECO:0000313" key="2">
    <source>
        <dbReference type="EMBL" id="MFC0864639.1"/>
    </source>
</evidence>
<evidence type="ECO:0000256" key="1">
    <source>
        <dbReference type="SAM" id="Phobius"/>
    </source>
</evidence>
<keyword evidence="1" id="KW-0472">Membrane</keyword>
<keyword evidence="1" id="KW-0812">Transmembrane</keyword>
<dbReference type="Proteomes" id="UP001589870">
    <property type="component" value="Unassembled WGS sequence"/>
</dbReference>
<feature type="transmembrane region" description="Helical" evidence="1">
    <location>
        <begin position="51"/>
        <end position="70"/>
    </location>
</feature>
<organism evidence="2 3">
    <name type="scientific">Sphaerimonospora cavernae</name>
    <dbReference type="NCBI Taxonomy" id="1740611"/>
    <lineage>
        <taxon>Bacteria</taxon>
        <taxon>Bacillati</taxon>
        <taxon>Actinomycetota</taxon>
        <taxon>Actinomycetes</taxon>
        <taxon>Streptosporangiales</taxon>
        <taxon>Streptosporangiaceae</taxon>
        <taxon>Sphaerimonospora</taxon>
    </lineage>
</organism>
<dbReference type="EMBL" id="JBHMQT010000044">
    <property type="protein sequence ID" value="MFC0864639.1"/>
    <property type="molecule type" value="Genomic_DNA"/>
</dbReference>
<keyword evidence="1" id="KW-1133">Transmembrane helix</keyword>
<name>A0ABV6U857_9ACTN</name>